<evidence type="ECO:0000313" key="15">
    <source>
        <dbReference type="Proteomes" id="UP000256679"/>
    </source>
</evidence>
<evidence type="ECO:0000256" key="2">
    <source>
        <dbReference type="ARBA" id="ARBA00003120"/>
    </source>
</evidence>
<dbReference type="InterPro" id="IPR015422">
    <property type="entry name" value="PyrdxlP-dep_Trfase_small"/>
</dbReference>
<evidence type="ECO:0000256" key="1">
    <source>
        <dbReference type="ARBA" id="ARBA00001933"/>
    </source>
</evidence>
<dbReference type="InterPro" id="IPR015421">
    <property type="entry name" value="PyrdxlP-dep_Trfase_major"/>
</dbReference>
<comment type="cofactor">
    <cofactor evidence="1 12">
        <name>pyridoxal 5'-phosphate</name>
        <dbReference type="ChEBI" id="CHEBI:597326"/>
    </cofactor>
</comment>
<evidence type="ECO:0000256" key="12">
    <source>
        <dbReference type="RuleBase" id="RU004504"/>
    </source>
</evidence>
<comment type="catalytic activity">
    <reaction evidence="11">
        <text>(sulfur carrier)-H + L-cysteine = (sulfur carrier)-SH + L-alanine</text>
        <dbReference type="Rhea" id="RHEA:43892"/>
        <dbReference type="Rhea" id="RHEA-COMP:14737"/>
        <dbReference type="Rhea" id="RHEA-COMP:14739"/>
        <dbReference type="ChEBI" id="CHEBI:29917"/>
        <dbReference type="ChEBI" id="CHEBI:35235"/>
        <dbReference type="ChEBI" id="CHEBI:57972"/>
        <dbReference type="ChEBI" id="CHEBI:64428"/>
        <dbReference type="EC" id="2.8.1.7"/>
    </reaction>
</comment>
<proteinExistence type="inferred from homology"/>
<evidence type="ECO:0000256" key="11">
    <source>
        <dbReference type="ARBA" id="ARBA00050776"/>
    </source>
</evidence>
<evidence type="ECO:0000256" key="3">
    <source>
        <dbReference type="ARBA" id="ARBA00006490"/>
    </source>
</evidence>
<dbReference type="AlphaFoldDB" id="A0A3D8PC07"/>
<comment type="function">
    <text evidence="2">Catalyzes the removal of elemental sulfur atoms from cysteine to produce alanine. Seems to participate in the biosynthesis of the nitrogenase metalloclusters by providing the inorganic sulfur required for the Fe-S core formation.</text>
</comment>
<evidence type="ECO:0000256" key="8">
    <source>
        <dbReference type="ARBA" id="ARBA00022898"/>
    </source>
</evidence>
<dbReference type="GO" id="GO:0046872">
    <property type="term" value="F:metal ion binding"/>
    <property type="evidence" value="ECO:0007669"/>
    <property type="project" value="UniProtKB-KW"/>
</dbReference>
<name>A0A3D8PC07_9RHOB</name>
<comment type="similarity">
    <text evidence="3">Belongs to the class-V pyridoxal-phosphate-dependent aminotransferase family. NifS/IscS subfamily.</text>
</comment>
<dbReference type="InterPro" id="IPR016454">
    <property type="entry name" value="Cysteine_dSase"/>
</dbReference>
<keyword evidence="14" id="KW-0032">Aminotransferase</keyword>
<keyword evidence="7" id="KW-0479">Metal-binding</keyword>
<dbReference type="Proteomes" id="UP000256679">
    <property type="component" value="Unassembled WGS sequence"/>
</dbReference>
<dbReference type="PANTHER" id="PTHR11601">
    <property type="entry name" value="CYSTEINE DESULFURYLASE FAMILY MEMBER"/>
    <property type="match status" value="1"/>
</dbReference>
<reference evidence="14 15" key="1">
    <citation type="submission" date="2018-05" db="EMBL/GenBank/DDBJ databases">
        <title>Whole genome sequencing of Paracoccus thiocyanatus SST.</title>
        <authorList>
            <person name="Ghosh W."/>
            <person name="Rameez M.J."/>
            <person name="Roy C."/>
        </authorList>
    </citation>
    <scope>NUCLEOTIDE SEQUENCE [LARGE SCALE GENOMIC DNA]</scope>
    <source>
        <strain evidence="14 15">SST</strain>
    </source>
</reference>
<dbReference type="EMBL" id="QFCQ01000028">
    <property type="protein sequence ID" value="RDW13604.1"/>
    <property type="molecule type" value="Genomic_DNA"/>
</dbReference>
<sequence>MPMTESTGGIYLDHHATTPVDPRVAEAVMRYMVEEFGNANSVDHVHGERAAAAIEAATDTVAELLSADSADVCFTSGSTHAIELAFSHALGTVEGSPLRVALSRVEHPAVIDTARRAERLGMATLQWIDVAPDASIDLNRIEGLLPEVDLLCLMAANNEVGTIYPVAKAYELAAAAGVAMLVDATQGVGRVPLDLSETPFDYFVFSGHKIHAPKGVGALVSSVYRAENNYGLSGSHAATPNVPGIVGLGIACRLMSQEGATDEQRLRGLSALMRAELRATVPDLVLNGSDPRLGGNIHISAPGAPNDLVVARLRNEVAISTGAACMSGAQGASHVLQAMGLPQDVQESALRIGLGRHTTREDVLHATQRIASAIASVRTSLERHNA</sequence>
<organism evidence="14 15">
    <name type="scientific">Paracoccus thiocyanatus</name>
    <dbReference type="NCBI Taxonomy" id="34006"/>
    <lineage>
        <taxon>Bacteria</taxon>
        <taxon>Pseudomonadati</taxon>
        <taxon>Pseudomonadota</taxon>
        <taxon>Alphaproteobacteria</taxon>
        <taxon>Rhodobacterales</taxon>
        <taxon>Paracoccaceae</taxon>
        <taxon>Paracoccus</taxon>
    </lineage>
</organism>
<dbReference type="InterPro" id="IPR000192">
    <property type="entry name" value="Aminotrans_V_dom"/>
</dbReference>
<feature type="domain" description="Aminotransferase class V" evidence="13">
    <location>
        <begin position="10"/>
        <end position="363"/>
    </location>
</feature>
<dbReference type="GO" id="GO:0008483">
    <property type="term" value="F:transaminase activity"/>
    <property type="evidence" value="ECO:0007669"/>
    <property type="project" value="UniProtKB-KW"/>
</dbReference>
<evidence type="ECO:0000256" key="5">
    <source>
        <dbReference type="ARBA" id="ARBA00013558"/>
    </source>
</evidence>
<evidence type="ECO:0000259" key="13">
    <source>
        <dbReference type="Pfam" id="PF00266"/>
    </source>
</evidence>
<evidence type="ECO:0000313" key="14">
    <source>
        <dbReference type="EMBL" id="RDW13604.1"/>
    </source>
</evidence>
<protein>
    <recommendedName>
        <fullName evidence="5">Cysteine desulfurase</fullName>
        <ecNumber evidence="4">2.8.1.7</ecNumber>
    </recommendedName>
</protein>
<keyword evidence="8" id="KW-0663">Pyridoxal phosphate</keyword>
<accession>A0A3D8PC07</accession>
<evidence type="ECO:0000256" key="10">
    <source>
        <dbReference type="ARBA" id="ARBA00023014"/>
    </source>
</evidence>
<dbReference type="Pfam" id="PF00266">
    <property type="entry name" value="Aminotran_5"/>
    <property type="match status" value="1"/>
</dbReference>
<dbReference type="Gene3D" id="3.90.1150.10">
    <property type="entry name" value="Aspartate Aminotransferase, domain 1"/>
    <property type="match status" value="1"/>
</dbReference>
<evidence type="ECO:0000256" key="6">
    <source>
        <dbReference type="ARBA" id="ARBA00022679"/>
    </source>
</evidence>
<gene>
    <name evidence="14" type="ORF">DIE28_07040</name>
</gene>
<dbReference type="PANTHER" id="PTHR11601:SF34">
    <property type="entry name" value="CYSTEINE DESULFURASE"/>
    <property type="match status" value="1"/>
</dbReference>
<dbReference type="PROSITE" id="PS00595">
    <property type="entry name" value="AA_TRANSFER_CLASS_5"/>
    <property type="match status" value="1"/>
</dbReference>
<evidence type="ECO:0000256" key="9">
    <source>
        <dbReference type="ARBA" id="ARBA00023004"/>
    </source>
</evidence>
<keyword evidence="6 14" id="KW-0808">Transferase</keyword>
<dbReference type="PIRSF" id="PIRSF005572">
    <property type="entry name" value="NifS"/>
    <property type="match status" value="1"/>
</dbReference>
<dbReference type="EC" id="2.8.1.7" evidence="4"/>
<evidence type="ECO:0000256" key="4">
    <source>
        <dbReference type="ARBA" id="ARBA00012239"/>
    </source>
</evidence>
<keyword evidence="9" id="KW-0408">Iron</keyword>
<dbReference type="GO" id="GO:0031071">
    <property type="term" value="F:cysteine desulfurase activity"/>
    <property type="evidence" value="ECO:0007669"/>
    <property type="project" value="UniProtKB-EC"/>
</dbReference>
<dbReference type="Gene3D" id="3.40.640.10">
    <property type="entry name" value="Type I PLP-dependent aspartate aminotransferase-like (Major domain)"/>
    <property type="match status" value="1"/>
</dbReference>
<keyword evidence="15" id="KW-1185">Reference proteome</keyword>
<dbReference type="SUPFAM" id="SSF53383">
    <property type="entry name" value="PLP-dependent transferases"/>
    <property type="match status" value="1"/>
</dbReference>
<dbReference type="GO" id="GO:0051536">
    <property type="term" value="F:iron-sulfur cluster binding"/>
    <property type="evidence" value="ECO:0007669"/>
    <property type="project" value="UniProtKB-KW"/>
</dbReference>
<evidence type="ECO:0000256" key="7">
    <source>
        <dbReference type="ARBA" id="ARBA00022723"/>
    </source>
</evidence>
<keyword evidence="10" id="KW-0411">Iron-sulfur</keyword>
<comment type="caution">
    <text evidence="14">The sequence shown here is derived from an EMBL/GenBank/DDBJ whole genome shotgun (WGS) entry which is preliminary data.</text>
</comment>
<dbReference type="InterPro" id="IPR020578">
    <property type="entry name" value="Aminotrans_V_PyrdxlP_BS"/>
</dbReference>
<dbReference type="InterPro" id="IPR015424">
    <property type="entry name" value="PyrdxlP-dep_Trfase"/>
</dbReference>